<dbReference type="PROSITE" id="PS50011">
    <property type="entry name" value="PROTEIN_KINASE_DOM"/>
    <property type="match status" value="1"/>
</dbReference>
<gene>
    <name evidence="12" type="ordered locus">AM1_4323</name>
</gene>
<keyword evidence="10" id="KW-0472">Membrane</keyword>
<dbReference type="GO" id="GO:0004674">
    <property type="term" value="F:protein serine/threonine kinase activity"/>
    <property type="evidence" value="ECO:0007669"/>
    <property type="project" value="UniProtKB-KW"/>
</dbReference>
<dbReference type="InterPro" id="IPR011009">
    <property type="entry name" value="Kinase-like_dom_sf"/>
</dbReference>
<keyword evidence="5 12" id="KW-0418">Kinase</keyword>
<evidence type="ECO:0000259" key="11">
    <source>
        <dbReference type="PROSITE" id="PS50011"/>
    </source>
</evidence>
<dbReference type="EMBL" id="CP000828">
    <property type="protein sequence ID" value="ABW29302.1"/>
    <property type="molecule type" value="Genomic_DNA"/>
</dbReference>
<reference evidence="12 13" key="1">
    <citation type="journal article" date="2008" name="Proc. Natl. Acad. Sci. U.S.A.">
        <title>Niche adaptation and genome expansion in the chlorophyll d-producing cyanobacterium Acaryochloris marina.</title>
        <authorList>
            <person name="Swingley W.D."/>
            <person name="Chen M."/>
            <person name="Cheung P.C."/>
            <person name="Conrad A.L."/>
            <person name="Dejesa L.C."/>
            <person name="Hao J."/>
            <person name="Honchak B.M."/>
            <person name="Karbach L.E."/>
            <person name="Kurdoglu A."/>
            <person name="Lahiri S."/>
            <person name="Mastrian S.D."/>
            <person name="Miyashita H."/>
            <person name="Page L."/>
            <person name="Ramakrishna P."/>
            <person name="Satoh S."/>
            <person name="Sattley W.M."/>
            <person name="Shimada Y."/>
            <person name="Taylor H.L."/>
            <person name="Tomo T."/>
            <person name="Tsuchiya T."/>
            <person name="Wang Z.T."/>
            <person name="Raymond J."/>
            <person name="Mimuro M."/>
            <person name="Blankenship R.E."/>
            <person name="Touchman J.W."/>
        </authorList>
    </citation>
    <scope>NUCLEOTIDE SEQUENCE [LARGE SCALE GENOMIC DNA]</scope>
    <source>
        <strain evidence="13">MBIC 11017</strain>
    </source>
</reference>
<dbReference type="PANTHER" id="PTHR24363:SF0">
    <property type="entry name" value="SERINE_THREONINE KINASE LIKE DOMAIN CONTAINING 1"/>
    <property type="match status" value="1"/>
</dbReference>
<dbReference type="AlphaFoldDB" id="B0CDV0"/>
<dbReference type="InterPro" id="IPR000719">
    <property type="entry name" value="Prot_kinase_dom"/>
</dbReference>
<dbReference type="Pfam" id="PF00069">
    <property type="entry name" value="Pkinase"/>
    <property type="match status" value="1"/>
</dbReference>
<dbReference type="InterPro" id="IPR017441">
    <property type="entry name" value="Protein_kinase_ATP_BS"/>
</dbReference>
<evidence type="ECO:0000256" key="7">
    <source>
        <dbReference type="ARBA" id="ARBA00047899"/>
    </source>
</evidence>
<dbReference type="SUPFAM" id="SSF56112">
    <property type="entry name" value="Protein kinase-like (PK-like)"/>
    <property type="match status" value="1"/>
</dbReference>
<dbReference type="eggNOG" id="COG0515">
    <property type="taxonomic scope" value="Bacteria"/>
</dbReference>
<dbReference type="CDD" id="cd14014">
    <property type="entry name" value="STKc_PknB_like"/>
    <property type="match status" value="1"/>
</dbReference>
<feature type="binding site" evidence="9">
    <location>
        <position position="46"/>
    </location>
    <ligand>
        <name>ATP</name>
        <dbReference type="ChEBI" id="CHEBI:30616"/>
    </ligand>
</feature>
<feature type="domain" description="Protein kinase" evidence="11">
    <location>
        <begin position="17"/>
        <end position="267"/>
    </location>
</feature>
<comment type="catalytic activity">
    <reaction evidence="8">
        <text>L-seryl-[protein] + ATP = O-phospho-L-seryl-[protein] + ADP + H(+)</text>
        <dbReference type="Rhea" id="RHEA:17989"/>
        <dbReference type="Rhea" id="RHEA-COMP:9863"/>
        <dbReference type="Rhea" id="RHEA-COMP:11604"/>
        <dbReference type="ChEBI" id="CHEBI:15378"/>
        <dbReference type="ChEBI" id="CHEBI:29999"/>
        <dbReference type="ChEBI" id="CHEBI:30616"/>
        <dbReference type="ChEBI" id="CHEBI:83421"/>
        <dbReference type="ChEBI" id="CHEBI:456216"/>
        <dbReference type="EC" id="2.7.11.1"/>
    </reaction>
</comment>
<dbReference type="STRING" id="329726.AM1_4323"/>
<keyword evidence="13" id="KW-1185">Reference proteome</keyword>
<dbReference type="EC" id="2.7.11.1" evidence="1"/>
<evidence type="ECO:0000256" key="9">
    <source>
        <dbReference type="PROSITE-ProRule" id="PRU10141"/>
    </source>
</evidence>
<feature type="transmembrane region" description="Helical" evidence="10">
    <location>
        <begin position="321"/>
        <end position="342"/>
    </location>
</feature>
<organism evidence="12 13">
    <name type="scientific">Acaryochloris marina (strain MBIC 11017)</name>
    <dbReference type="NCBI Taxonomy" id="329726"/>
    <lineage>
        <taxon>Bacteria</taxon>
        <taxon>Bacillati</taxon>
        <taxon>Cyanobacteriota</taxon>
        <taxon>Cyanophyceae</taxon>
        <taxon>Acaryochloridales</taxon>
        <taxon>Acaryochloridaceae</taxon>
        <taxon>Acaryochloris</taxon>
    </lineage>
</organism>
<name>B0CDV0_ACAM1</name>
<evidence type="ECO:0000256" key="4">
    <source>
        <dbReference type="ARBA" id="ARBA00022741"/>
    </source>
</evidence>
<evidence type="ECO:0000313" key="13">
    <source>
        <dbReference type="Proteomes" id="UP000000268"/>
    </source>
</evidence>
<proteinExistence type="predicted"/>
<dbReference type="Gene3D" id="1.10.510.10">
    <property type="entry name" value="Transferase(Phosphotransferase) domain 1"/>
    <property type="match status" value="1"/>
</dbReference>
<evidence type="ECO:0000256" key="1">
    <source>
        <dbReference type="ARBA" id="ARBA00012513"/>
    </source>
</evidence>
<keyword evidence="3" id="KW-0808">Transferase</keyword>
<keyword evidence="10" id="KW-1133">Transmembrane helix</keyword>
<keyword evidence="4 9" id="KW-0547">Nucleotide-binding</keyword>
<dbReference type="RefSeq" id="WP_012164628.1">
    <property type="nucleotide sequence ID" value="NC_009925.1"/>
</dbReference>
<sequence>MLQRTSHQIGDLIAERYLVQSVLGQGSSGMTFAVEDIQTRQLYALKALSLRDIQDWKQLELFEREAQVLSQLDHPAIPHYIDYFQADTDQDRWFYIVQELASGQSLSDWVKEGWRASPAEVRQLAVQILGILQYLHALSPPIIHRDIKPQNIIRSEDGQIYLVDFGAVQNIYRNTAGSTVVGTYGYMAPEHFQGQAVPATDLYSLGATLLFLLTHCSPVDLPQQRLKIDFRQAVQLQPGFADWLDCLLEPAVEDRLSSAQEAWDALAALTRPSAKPVRPKSLSQRKVEALRQQPKGSKVRLQKTSSQLTVDIPPSGLRGKILGIGLFALFCEGIAFAIAASVATSLFNGQVPPLFAFVAILPLLISGSGLLIAVLFGIAGSIQLQINSQTFQLCWQIQRLGLRHQISGSTAALDGVKLTTAYKSNDRPVAACTLIEGDKLHKFGTLLSLPEKEWLVREISDFLWCQPRQKQTV</sequence>
<evidence type="ECO:0000256" key="8">
    <source>
        <dbReference type="ARBA" id="ARBA00048679"/>
    </source>
</evidence>
<dbReference type="SMART" id="SM00220">
    <property type="entry name" value="S_TKc"/>
    <property type="match status" value="1"/>
</dbReference>
<keyword evidence="2 12" id="KW-0723">Serine/threonine-protein kinase</keyword>
<keyword evidence="10" id="KW-0812">Transmembrane</keyword>
<accession>B0CDV0</accession>
<evidence type="ECO:0000313" key="12">
    <source>
        <dbReference type="EMBL" id="ABW29302.1"/>
    </source>
</evidence>
<keyword evidence="6 9" id="KW-0067">ATP-binding</keyword>
<dbReference type="OrthoDB" id="502205at2"/>
<protein>
    <recommendedName>
        <fullName evidence="1">non-specific serine/threonine protein kinase</fullName>
        <ecNumber evidence="1">2.7.11.1</ecNumber>
    </recommendedName>
</protein>
<dbReference type="PROSITE" id="PS00107">
    <property type="entry name" value="PROTEIN_KINASE_ATP"/>
    <property type="match status" value="1"/>
</dbReference>
<feature type="transmembrane region" description="Helical" evidence="10">
    <location>
        <begin position="354"/>
        <end position="379"/>
    </location>
</feature>
<dbReference type="HOGENOM" id="CLU_000288_135_7_3"/>
<evidence type="ECO:0000256" key="10">
    <source>
        <dbReference type="SAM" id="Phobius"/>
    </source>
</evidence>
<comment type="catalytic activity">
    <reaction evidence="7">
        <text>L-threonyl-[protein] + ATP = O-phospho-L-threonyl-[protein] + ADP + H(+)</text>
        <dbReference type="Rhea" id="RHEA:46608"/>
        <dbReference type="Rhea" id="RHEA-COMP:11060"/>
        <dbReference type="Rhea" id="RHEA-COMP:11605"/>
        <dbReference type="ChEBI" id="CHEBI:15378"/>
        <dbReference type="ChEBI" id="CHEBI:30013"/>
        <dbReference type="ChEBI" id="CHEBI:30616"/>
        <dbReference type="ChEBI" id="CHEBI:61977"/>
        <dbReference type="ChEBI" id="CHEBI:456216"/>
        <dbReference type="EC" id="2.7.11.1"/>
    </reaction>
</comment>
<evidence type="ECO:0000256" key="6">
    <source>
        <dbReference type="ARBA" id="ARBA00022840"/>
    </source>
</evidence>
<evidence type="ECO:0000256" key="5">
    <source>
        <dbReference type="ARBA" id="ARBA00022777"/>
    </source>
</evidence>
<evidence type="ECO:0000256" key="3">
    <source>
        <dbReference type="ARBA" id="ARBA00022679"/>
    </source>
</evidence>
<dbReference type="KEGG" id="amr:AM1_4323"/>
<dbReference type="PANTHER" id="PTHR24363">
    <property type="entry name" value="SERINE/THREONINE PROTEIN KINASE"/>
    <property type="match status" value="1"/>
</dbReference>
<evidence type="ECO:0000256" key="2">
    <source>
        <dbReference type="ARBA" id="ARBA00022527"/>
    </source>
</evidence>
<dbReference type="GO" id="GO:0005524">
    <property type="term" value="F:ATP binding"/>
    <property type="evidence" value="ECO:0007669"/>
    <property type="project" value="UniProtKB-UniRule"/>
</dbReference>
<dbReference type="Proteomes" id="UP000000268">
    <property type="component" value="Chromosome"/>
</dbReference>